<organism evidence="5 6">
    <name type="scientific">Tilletia indica</name>
    <dbReference type="NCBI Taxonomy" id="43049"/>
    <lineage>
        <taxon>Eukaryota</taxon>
        <taxon>Fungi</taxon>
        <taxon>Dikarya</taxon>
        <taxon>Basidiomycota</taxon>
        <taxon>Ustilaginomycotina</taxon>
        <taxon>Exobasidiomycetes</taxon>
        <taxon>Tilletiales</taxon>
        <taxon>Tilletiaceae</taxon>
        <taxon>Tilletia</taxon>
    </lineage>
</organism>
<sequence length="535" mass="53942">MKRFNNALLALVTLALGATSAVHAATPWSASEQSAAEAAVSQMSVRQKAGRVLMTRVDDQASGAALIAQINLGGVILFANNIQSKTQVASLNANFTATYDNLKLPGGAPLLISVDQEGGIVARVTETAGATEFPTFMTHGSANQSALTTQAFSASAQELLSMGFNMVAAPDADVTIGPSDPTIGSRSAGSNPAQVGSIVNAALAGQKSIGIIGQIKHFPGHGAVNTSSEVTLPVQYESLAQMKARDLIPFQAAIAAGVPSIMVAHLLIPALDTKNPSSLSPAAISLARNDYGFEGVLSTDSLGMGAITSQYGNDQSGATAAVAALQAGQDLLLMPPDPVKAHTAIVQAVYGGNLPIARLDEAATRVTALALYSARMRTNKYGSASGKPALSVMGTQAHKDTSYAASLAGLVVTNGPCSGSLLNGARSVQVLGSSSTSRSRFTAAAQAAGLSVTTGASTVVGLAGYGATSFPAGTTIAVALDTPYVLNTTSAGTRIALFGQTPQAFGALVDVLTGQAQGGGRLPVTVTGLQRASCS</sequence>
<dbReference type="InterPro" id="IPR036962">
    <property type="entry name" value="Glyco_hydro_3_N_sf"/>
</dbReference>
<dbReference type="Gene3D" id="3.20.20.300">
    <property type="entry name" value="Glycoside hydrolase, family 3, N-terminal domain"/>
    <property type="match status" value="1"/>
</dbReference>
<dbReference type="AlphaFoldDB" id="A0A177TR87"/>
<comment type="caution">
    <text evidence="5">The sequence shown here is derived from an EMBL/GenBank/DDBJ whole genome shotgun (WGS) entry which is preliminary data.</text>
</comment>
<dbReference type="InterPro" id="IPR017853">
    <property type="entry name" value="GH"/>
</dbReference>
<dbReference type="InterPro" id="IPR050226">
    <property type="entry name" value="NagZ_Beta-hexosaminidase"/>
</dbReference>
<dbReference type="GO" id="GO:0009254">
    <property type="term" value="P:peptidoglycan turnover"/>
    <property type="evidence" value="ECO:0007669"/>
    <property type="project" value="TreeGrafter"/>
</dbReference>
<name>A0A177TR87_9BASI</name>
<comment type="similarity">
    <text evidence="1">Belongs to the glycosyl hydrolase 3 family.</text>
</comment>
<dbReference type="PANTHER" id="PTHR30480">
    <property type="entry name" value="BETA-HEXOSAMINIDASE-RELATED"/>
    <property type="match status" value="1"/>
</dbReference>
<keyword evidence="6" id="KW-1185">Reference proteome</keyword>
<proteinExistence type="inferred from homology"/>
<keyword evidence="3" id="KW-0326">Glycosidase</keyword>
<protein>
    <recommendedName>
        <fullName evidence="4">Glycoside hydrolase family 3 N-terminal domain-containing protein</fullName>
    </recommendedName>
</protein>
<dbReference type="Pfam" id="PF00933">
    <property type="entry name" value="Glyco_hydro_3"/>
    <property type="match status" value="1"/>
</dbReference>
<dbReference type="GO" id="GO:0004553">
    <property type="term" value="F:hydrolase activity, hydrolyzing O-glycosyl compounds"/>
    <property type="evidence" value="ECO:0007669"/>
    <property type="project" value="InterPro"/>
</dbReference>
<accession>A0A177TR87</accession>
<dbReference type="InterPro" id="IPR001764">
    <property type="entry name" value="Glyco_hydro_3_N"/>
</dbReference>
<evidence type="ECO:0000313" key="6">
    <source>
        <dbReference type="Proteomes" id="UP000077521"/>
    </source>
</evidence>
<evidence type="ECO:0000259" key="4">
    <source>
        <dbReference type="Pfam" id="PF00933"/>
    </source>
</evidence>
<dbReference type="SUPFAM" id="SSF51445">
    <property type="entry name" value="(Trans)glycosidases"/>
    <property type="match status" value="1"/>
</dbReference>
<dbReference type="PANTHER" id="PTHR30480:SF16">
    <property type="entry name" value="GLYCOSIDE HYDROLASE FAMILY 3 DOMAIN PROTEIN"/>
    <property type="match status" value="1"/>
</dbReference>
<evidence type="ECO:0000256" key="1">
    <source>
        <dbReference type="ARBA" id="ARBA00005336"/>
    </source>
</evidence>
<dbReference type="GO" id="GO:0005975">
    <property type="term" value="P:carbohydrate metabolic process"/>
    <property type="evidence" value="ECO:0007669"/>
    <property type="project" value="InterPro"/>
</dbReference>
<evidence type="ECO:0000313" key="5">
    <source>
        <dbReference type="EMBL" id="KAE8260500.1"/>
    </source>
</evidence>
<dbReference type="EMBL" id="LWDF02000009">
    <property type="protein sequence ID" value="KAE8260500.1"/>
    <property type="molecule type" value="Genomic_DNA"/>
</dbReference>
<dbReference type="Proteomes" id="UP000077521">
    <property type="component" value="Unassembled WGS sequence"/>
</dbReference>
<keyword evidence="2" id="KW-0378">Hydrolase</keyword>
<reference evidence="5" key="1">
    <citation type="submission" date="2016-04" db="EMBL/GenBank/DDBJ databases">
        <authorList>
            <person name="Nguyen H.D."/>
            <person name="Samba Siva P."/>
            <person name="Cullis J."/>
            <person name="Levesque C.A."/>
            <person name="Hambleton S."/>
        </authorList>
    </citation>
    <scope>NUCLEOTIDE SEQUENCE</scope>
    <source>
        <strain evidence="5">DAOMC 236416</strain>
    </source>
</reference>
<evidence type="ECO:0000256" key="3">
    <source>
        <dbReference type="ARBA" id="ARBA00023295"/>
    </source>
</evidence>
<evidence type="ECO:0000256" key="2">
    <source>
        <dbReference type="ARBA" id="ARBA00022801"/>
    </source>
</evidence>
<feature type="domain" description="Glycoside hydrolase family 3 N-terminal" evidence="4">
    <location>
        <begin position="45"/>
        <end position="368"/>
    </location>
</feature>
<gene>
    <name evidence="5" type="ORF">A4X13_0g280</name>
</gene>
<reference evidence="5" key="2">
    <citation type="journal article" date="2019" name="IMA Fungus">
        <title>Genome sequencing and comparison of five Tilletia species to identify candidate genes for the detection of regulated species infecting wheat.</title>
        <authorList>
            <person name="Nguyen H.D.T."/>
            <person name="Sultana T."/>
            <person name="Kesanakurti P."/>
            <person name="Hambleton S."/>
        </authorList>
    </citation>
    <scope>NUCLEOTIDE SEQUENCE</scope>
    <source>
        <strain evidence="5">DAOMC 236416</strain>
    </source>
</reference>